<keyword evidence="2" id="KW-1185">Reference proteome</keyword>
<protein>
    <submittedName>
        <fullName evidence="1">Uncharacterized protein</fullName>
    </submittedName>
</protein>
<proteinExistence type="predicted"/>
<sequence length="168" mass="17360">MLPTALAHPDAARIATAVGIFSSGLFAGFSLGLSAIALPALLAGAHSSDKNILPPMFARLYRRGARAAVPLAAISTLALGYSSAAHFSGGADTEGWMLAVAAAACGGAVPFTLTVMKKNISTLIKASEEGGLDIEEQVKELVKWMRLNFVRGSGPLLGFVLTLCAAFW</sequence>
<reference evidence="1" key="1">
    <citation type="submission" date="2021-03" db="EMBL/GenBank/DDBJ databases">
        <authorList>
            <consortium name="DOE Joint Genome Institute"/>
            <person name="Ahrendt S."/>
            <person name="Looney B.P."/>
            <person name="Miyauchi S."/>
            <person name="Morin E."/>
            <person name="Drula E."/>
            <person name="Courty P.E."/>
            <person name="Chicoki N."/>
            <person name="Fauchery L."/>
            <person name="Kohler A."/>
            <person name="Kuo A."/>
            <person name="Labutti K."/>
            <person name="Pangilinan J."/>
            <person name="Lipzen A."/>
            <person name="Riley R."/>
            <person name="Andreopoulos W."/>
            <person name="He G."/>
            <person name="Johnson J."/>
            <person name="Barry K.W."/>
            <person name="Grigoriev I.V."/>
            <person name="Nagy L."/>
            <person name="Hibbett D."/>
            <person name="Henrissat B."/>
            <person name="Matheny P.B."/>
            <person name="Labbe J."/>
            <person name="Martin F."/>
        </authorList>
    </citation>
    <scope>NUCLEOTIDE SEQUENCE</scope>
    <source>
        <strain evidence="1">HHB10654</strain>
    </source>
</reference>
<evidence type="ECO:0000313" key="2">
    <source>
        <dbReference type="Proteomes" id="UP000814140"/>
    </source>
</evidence>
<reference evidence="1" key="2">
    <citation type="journal article" date="2022" name="New Phytol.">
        <title>Evolutionary transition to the ectomycorrhizal habit in the genomes of a hyperdiverse lineage of mushroom-forming fungi.</title>
        <authorList>
            <person name="Looney B."/>
            <person name="Miyauchi S."/>
            <person name="Morin E."/>
            <person name="Drula E."/>
            <person name="Courty P.E."/>
            <person name="Kohler A."/>
            <person name="Kuo A."/>
            <person name="LaButti K."/>
            <person name="Pangilinan J."/>
            <person name="Lipzen A."/>
            <person name="Riley R."/>
            <person name="Andreopoulos W."/>
            <person name="He G."/>
            <person name="Johnson J."/>
            <person name="Nolan M."/>
            <person name="Tritt A."/>
            <person name="Barry K.W."/>
            <person name="Grigoriev I.V."/>
            <person name="Nagy L.G."/>
            <person name="Hibbett D."/>
            <person name="Henrissat B."/>
            <person name="Matheny P.B."/>
            <person name="Labbe J."/>
            <person name="Martin F.M."/>
        </authorList>
    </citation>
    <scope>NUCLEOTIDE SEQUENCE</scope>
    <source>
        <strain evidence="1">HHB10654</strain>
    </source>
</reference>
<organism evidence="1 2">
    <name type="scientific">Artomyces pyxidatus</name>
    <dbReference type="NCBI Taxonomy" id="48021"/>
    <lineage>
        <taxon>Eukaryota</taxon>
        <taxon>Fungi</taxon>
        <taxon>Dikarya</taxon>
        <taxon>Basidiomycota</taxon>
        <taxon>Agaricomycotina</taxon>
        <taxon>Agaricomycetes</taxon>
        <taxon>Russulales</taxon>
        <taxon>Auriscalpiaceae</taxon>
        <taxon>Artomyces</taxon>
    </lineage>
</organism>
<accession>A0ACB8SF11</accession>
<name>A0ACB8SF11_9AGAM</name>
<comment type="caution">
    <text evidence="1">The sequence shown here is derived from an EMBL/GenBank/DDBJ whole genome shotgun (WGS) entry which is preliminary data.</text>
</comment>
<dbReference type="EMBL" id="MU277311">
    <property type="protein sequence ID" value="KAI0055099.1"/>
    <property type="molecule type" value="Genomic_DNA"/>
</dbReference>
<evidence type="ECO:0000313" key="1">
    <source>
        <dbReference type="EMBL" id="KAI0055099.1"/>
    </source>
</evidence>
<gene>
    <name evidence="1" type="ORF">BV25DRAFT_1843186</name>
</gene>
<dbReference type="Proteomes" id="UP000814140">
    <property type="component" value="Unassembled WGS sequence"/>
</dbReference>